<dbReference type="RefSeq" id="WP_304449374.1">
    <property type="nucleotide sequence ID" value="NZ_JARRAH010000001.1"/>
</dbReference>
<name>A0ABD5UBK6_9EURY</name>
<dbReference type="PROSITE" id="PS51257">
    <property type="entry name" value="PROKAR_LIPOPROTEIN"/>
    <property type="match status" value="1"/>
</dbReference>
<evidence type="ECO:0000313" key="1">
    <source>
        <dbReference type="EMBL" id="MFC6837711.1"/>
    </source>
</evidence>
<organism evidence="1 2">
    <name type="scientific">Halomarina ordinaria</name>
    <dbReference type="NCBI Taxonomy" id="3033939"/>
    <lineage>
        <taxon>Archaea</taxon>
        <taxon>Methanobacteriati</taxon>
        <taxon>Methanobacteriota</taxon>
        <taxon>Stenosarchaea group</taxon>
        <taxon>Halobacteria</taxon>
        <taxon>Halobacteriales</taxon>
        <taxon>Natronomonadaceae</taxon>
        <taxon>Halomarina</taxon>
    </lineage>
</organism>
<accession>A0ABD5UBK6</accession>
<proteinExistence type="predicted"/>
<dbReference type="EMBL" id="JBHSXM010000001">
    <property type="protein sequence ID" value="MFC6837711.1"/>
    <property type="molecule type" value="Genomic_DNA"/>
</dbReference>
<comment type="caution">
    <text evidence="1">The sequence shown here is derived from an EMBL/GenBank/DDBJ whole genome shotgun (WGS) entry which is preliminary data.</text>
</comment>
<dbReference type="AlphaFoldDB" id="A0ABD5UBK6"/>
<dbReference type="Proteomes" id="UP001596406">
    <property type="component" value="Unassembled WGS sequence"/>
</dbReference>
<gene>
    <name evidence="1" type="ORF">ACFQHK_14545</name>
</gene>
<evidence type="ECO:0008006" key="3">
    <source>
        <dbReference type="Google" id="ProtNLM"/>
    </source>
</evidence>
<reference evidence="1 2" key="1">
    <citation type="journal article" date="2019" name="Int. J. Syst. Evol. Microbiol.">
        <title>The Global Catalogue of Microorganisms (GCM) 10K type strain sequencing project: providing services to taxonomists for standard genome sequencing and annotation.</title>
        <authorList>
            <consortium name="The Broad Institute Genomics Platform"/>
            <consortium name="The Broad Institute Genome Sequencing Center for Infectious Disease"/>
            <person name="Wu L."/>
            <person name="Ma J."/>
        </authorList>
    </citation>
    <scope>NUCLEOTIDE SEQUENCE [LARGE SCALE GENOMIC DNA]</scope>
    <source>
        <strain evidence="1 2">PSRA2</strain>
    </source>
</reference>
<sequence length="79" mass="8131">MHRRRLLGVLAGASAALAGCLARQPAVGDDGEGANGDGFTVEEEHLEDCNEHATVAFVRSATELEAESTVGGMACTNES</sequence>
<protein>
    <recommendedName>
        <fullName evidence="3">Secreted protein</fullName>
    </recommendedName>
</protein>
<keyword evidence="2" id="KW-1185">Reference proteome</keyword>
<evidence type="ECO:0000313" key="2">
    <source>
        <dbReference type="Proteomes" id="UP001596406"/>
    </source>
</evidence>